<evidence type="ECO:0000313" key="3">
    <source>
        <dbReference type="Proteomes" id="UP000055035"/>
    </source>
</evidence>
<dbReference type="STRING" id="456.Ljor_0850"/>
<proteinExistence type="predicted"/>
<gene>
    <name evidence="2" type="ORF">Ljor_0850</name>
</gene>
<accession>A0A0W0V8X7</accession>
<evidence type="ECO:0000313" key="2">
    <source>
        <dbReference type="EMBL" id="KTD16544.1"/>
    </source>
</evidence>
<dbReference type="Proteomes" id="UP000055035">
    <property type="component" value="Unassembled WGS sequence"/>
</dbReference>
<evidence type="ECO:0008006" key="4">
    <source>
        <dbReference type="Google" id="ProtNLM"/>
    </source>
</evidence>
<keyword evidence="3" id="KW-1185">Reference proteome</keyword>
<feature type="compositionally biased region" description="Basic and acidic residues" evidence="1">
    <location>
        <begin position="10"/>
        <end position="31"/>
    </location>
</feature>
<feature type="region of interest" description="Disordered" evidence="1">
    <location>
        <begin position="1"/>
        <end position="56"/>
    </location>
</feature>
<sequence>MNSSKNGFNGKKDKQATSSEKKSNRSHHEDNPTADPISSENQKRTRAAQQDEVTEHYEQLKDSAADILEDVRATLADAQESWKEYADELAENVKRNPLKSLLIAGGVGFILSSIFKK</sequence>
<dbReference type="AlphaFoldDB" id="A0A0W0V8X7"/>
<protein>
    <recommendedName>
        <fullName evidence="4">DUF883 domain-containing protein</fullName>
    </recommendedName>
</protein>
<evidence type="ECO:0000256" key="1">
    <source>
        <dbReference type="SAM" id="MobiDB-lite"/>
    </source>
</evidence>
<name>A0A0W0V8X7_9GAMM</name>
<reference evidence="2 3" key="1">
    <citation type="submission" date="2015-11" db="EMBL/GenBank/DDBJ databases">
        <title>Genomic analysis of 38 Legionella species identifies large and diverse effector repertoires.</title>
        <authorList>
            <person name="Burstein D."/>
            <person name="Amaro F."/>
            <person name="Zusman T."/>
            <person name="Lifshitz Z."/>
            <person name="Cohen O."/>
            <person name="Gilbert J.A."/>
            <person name="Pupko T."/>
            <person name="Shuman H.A."/>
            <person name="Segal G."/>
        </authorList>
    </citation>
    <scope>NUCLEOTIDE SEQUENCE [LARGE SCALE GENOMIC DNA]</scope>
    <source>
        <strain evidence="2 3">BL-540</strain>
    </source>
</reference>
<dbReference type="RefSeq" id="WP_058470386.1">
    <property type="nucleotide sequence ID" value="NZ_CAAAIC010000002.1"/>
</dbReference>
<dbReference type="EMBL" id="LNYJ01000011">
    <property type="protein sequence ID" value="KTD16544.1"/>
    <property type="molecule type" value="Genomic_DNA"/>
</dbReference>
<comment type="caution">
    <text evidence="2">The sequence shown here is derived from an EMBL/GenBank/DDBJ whole genome shotgun (WGS) entry which is preliminary data.</text>
</comment>
<dbReference type="PATRIC" id="fig|456.5.peg.903"/>
<organism evidence="2 3">
    <name type="scientific">Legionella jordanis</name>
    <dbReference type="NCBI Taxonomy" id="456"/>
    <lineage>
        <taxon>Bacteria</taxon>
        <taxon>Pseudomonadati</taxon>
        <taxon>Pseudomonadota</taxon>
        <taxon>Gammaproteobacteria</taxon>
        <taxon>Legionellales</taxon>
        <taxon>Legionellaceae</taxon>
        <taxon>Legionella</taxon>
    </lineage>
</organism>
<dbReference type="OrthoDB" id="5640839at2"/>